<dbReference type="InterPro" id="IPR016035">
    <property type="entry name" value="Acyl_Trfase/lysoPLipase"/>
</dbReference>
<feature type="domain" description="PNPLA" evidence="3">
    <location>
        <begin position="87"/>
        <end position="279"/>
    </location>
</feature>
<dbReference type="PROSITE" id="PS51635">
    <property type="entry name" value="PNPLA"/>
    <property type="match status" value="1"/>
</dbReference>
<feature type="active site" description="Nucleophile" evidence="2">
    <location>
        <position position="122"/>
    </location>
</feature>
<dbReference type="Gene3D" id="3.40.1090.10">
    <property type="entry name" value="Cytosolic phospholipase A2 catalytic domain"/>
    <property type="match status" value="1"/>
</dbReference>
<organism evidence="4 5">
    <name type="scientific">Candidatus Thiodiazotropha endoloripes</name>
    <dbReference type="NCBI Taxonomy" id="1818881"/>
    <lineage>
        <taxon>Bacteria</taxon>
        <taxon>Pseudomonadati</taxon>
        <taxon>Pseudomonadota</taxon>
        <taxon>Gammaproteobacteria</taxon>
        <taxon>Chromatiales</taxon>
        <taxon>Sedimenticolaceae</taxon>
        <taxon>Candidatus Thiodiazotropha</taxon>
    </lineage>
</organism>
<feature type="short sequence motif" description="DGA/G" evidence="2">
    <location>
        <begin position="266"/>
        <end position="268"/>
    </location>
</feature>
<dbReference type="OrthoDB" id="9798773at2"/>
<keyword evidence="2" id="KW-0378">Hydrolase</keyword>
<evidence type="ECO:0000256" key="1">
    <source>
        <dbReference type="ARBA" id="ARBA00023098"/>
    </source>
</evidence>
<gene>
    <name evidence="4" type="ORF">A3196_18900</name>
</gene>
<dbReference type="RefSeq" id="WP_068992233.1">
    <property type="nucleotide sequence ID" value="NZ_LVJW01000007.1"/>
</dbReference>
<accession>A0A1E2UXW6</accession>
<protein>
    <recommendedName>
        <fullName evidence="3">PNPLA domain-containing protein</fullName>
    </recommendedName>
</protein>
<dbReference type="SUPFAM" id="SSF52151">
    <property type="entry name" value="FabD/lysophospholipase-like"/>
    <property type="match status" value="1"/>
</dbReference>
<proteinExistence type="predicted"/>
<dbReference type="PROSITE" id="PS51257">
    <property type="entry name" value="PROKAR_LIPOPROTEIN"/>
    <property type="match status" value="1"/>
</dbReference>
<feature type="active site" description="Proton acceptor" evidence="2">
    <location>
        <position position="266"/>
    </location>
</feature>
<keyword evidence="2" id="KW-0442">Lipid degradation</keyword>
<dbReference type="STRING" id="1818881.A3196_18900"/>
<evidence type="ECO:0000256" key="2">
    <source>
        <dbReference type="PROSITE-ProRule" id="PRU01161"/>
    </source>
</evidence>
<dbReference type="EMBL" id="LVJZ01000005">
    <property type="protein sequence ID" value="ODB92844.1"/>
    <property type="molecule type" value="Genomic_DNA"/>
</dbReference>
<evidence type="ECO:0000313" key="5">
    <source>
        <dbReference type="Proteomes" id="UP000094849"/>
    </source>
</evidence>
<keyword evidence="5" id="KW-1185">Reference proteome</keyword>
<keyword evidence="1 2" id="KW-0443">Lipid metabolism</keyword>
<evidence type="ECO:0000313" key="4">
    <source>
        <dbReference type="EMBL" id="ODB92844.1"/>
    </source>
</evidence>
<dbReference type="GO" id="GO:0016787">
    <property type="term" value="F:hydrolase activity"/>
    <property type="evidence" value="ECO:0007669"/>
    <property type="project" value="UniProtKB-UniRule"/>
</dbReference>
<sequence>MRKPNYQFVFSKVPWFALILLLISGCSSVQRQFPAPAEHHYESVQVSGYKNIRFWGDKPAPYLDEAIENLRISIESNPEWKQRFDLLALSGGAEDGAYGAGFLKGWSDRGGRPEFFMVTGISTGALIAPFAFLGSAYDDAIKRLFTQSSKQDIFILTPFSALFGGSALGDTKPLQKIISQEVDDDMVEAIARESRKGRILQIATTNIDAQRPVVWEIGRIAASGRPGAKQLIQKIMLASASIPGVFPPVVLDVEIDGEQFQEVHVDGGVTSQIFVYPRGLQVREIEKQLDLHPQKSFWLIRNTKIDPEYAPVGLGVGDITSRSISTLIKYQGRGNLLNISSLAERDGFDIHITNVPADFDEPLNDFFDPVYMQRLYEVGYFKALSDCPWHVTLNEECNVMEDRLSSY</sequence>
<dbReference type="InterPro" id="IPR002641">
    <property type="entry name" value="PNPLA_dom"/>
</dbReference>
<comment type="caution">
    <text evidence="2">Lacks conserved residue(s) required for the propagation of feature annotation.</text>
</comment>
<evidence type="ECO:0000259" key="3">
    <source>
        <dbReference type="PROSITE" id="PS51635"/>
    </source>
</evidence>
<feature type="short sequence motif" description="GXSXG" evidence="2">
    <location>
        <begin position="120"/>
        <end position="124"/>
    </location>
</feature>
<dbReference type="AlphaFoldDB" id="A0A1E2UXW6"/>
<comment type="caution">
    <text evidence="4">The sequence shown here is derived from an EMBL/GenBank/DDBJ whole genome shotgun (WGS) entry which is preliminary data.</text>
</comment>
<dbReference type="GO" id="GO:0016042">
    <property type="term" value="P:lipid catabolic process"/>
    <property type="evidence" value="ECO:0007669"/>
    <property type="project" value="UniProtKB-UniRule"/>
</dbReference>
<reference evidence="4 5" key="1">
    <citation type="submission" date="2016-03" db="EMBL/GenBank/DDBJ databases">
        <title>Chemosynthetic sulphur-oxidizing symbionts of marine invertebrate animals are capable of nitrogen fixation.</title>
        <authorList>
            <person name="Petersen J.M."/>
            <person name="Kemper A."/>
            <person name="Gruber-Vodicka H."/>
            <person name="Cardini U."/>
            <person name="Geest Mvander."/>
            <person name="Kleiner M."/>
            <person name="Bulgheresi S."/>
            <person name="Fussmann M."/>
            <person name="Herbold C."/>
            <person name="Seah B.K.B."/>
            <person name="Antony C.Paul."/>
            <person name="Liu D."/>
            <person name="Belitz A."/>
            <person name="Weber M."/>
        </authorList>
    </citation>
    <scope>NUCLEOTIDE SEQUENCE [LARGE SCALE GENOMIC DNA]</scope>
    <source>
        <strain evidence="4">G_D</strain>
    </source>
</reference>
<dbReference type="Proteomes" id="UP000094849">
    <property type="component" value="Unassembled WGS sequence"/>
</dbReference>
<name>A0A1E2UXW6_9GAMM</name>
<dbReference type="Pfam" id="PF01734">
    <property type="entry name" value="Patatin"/>
    <property type="match status" value="1"/>
</dbReference>